<dbReference type="PRINTS" id="PR00081">
    <property type="entry name" value="GDHRDH"/>
</dbReference>
<dbReference type="InterPro" id="IPR036291">
    <property type="entry name" value="NAD(P)-bd_dom_sf"/>
</dbReference>
<protein>
    <recommendedName>
        <fullName evidence="6">3-oxoacyl-[acyl-carrier-protein] reductase</fullName>
    </recommendedName>
</protein>
<dbReference type="FunFam" id="3.40.50.720:FF:000084">
    <property type="entry name" value="Short-chain dehydrogenase reductase"/>
    <property type="match status" value="1"/>
</dbReference>
<evidence type="ECO:0000313" key="4">
    <source>
        <dbReference type="EMBL" id="TPX35655.1"/>
    </source>
</evidence>
<evidence type="ECO:0000256" key="1">
    <source>
        <dbReference type="ARBA" id="ARBA00006484"/>
    </source>
</evidence>
<accession>A0A507CDL7</accession>
<dbReference type="EMBL" id="QEAO01000007">
    <property type="protein sequence ID" value="TPX35655.1"/>
    <property type="molecule type" value="Genomic_DNA"/>
</dbReference>
<dbReference type="SUPFAM" id="SSF51735">
    <property type="entry name" value="NAD(P)-binding Rossmann-fold domains"/>
    <property type="match status" value="1"/>
</dbReference>
<dbReference type="Pfam" id="PF13561">
    <property type="entry name" value="adh_short_C2"/>
    <property type="match status" value="1"/>
</dbReference>
<proteinExistence type="inferred from homology"/>
<comment type="caution">
    <text evidence="4">The sequence shown here is derived from an EMBL/GenBank/DDBJ whole genome shotgun (WGS) entry which is preliminary data.</text>
</comment>
<dbReference type="GeneID" id="42003193"/>
<dbReference type="InterPro" id="IPR020904">
    <property type="entry name" value="Sc_DH/Rdtase_CS"/>
</dbReference>
<dbReference type="CDD" id="cd05233">
    <property type="entry name" value="SDR_c"/>
    <property type="match status" value="1"/>
</dbReference>
<dbReference type="Gene3D" id="3.40.50.720">
    <property type="entry name" value="NAD(P)-binding Rossmann-like Domain"/>
    <property type="match status" value="1"/>
</dbReference>
<comment type="similarity">
    <text evidence="1">Belongs to the short-chain dehydrogenases/reductases (SDR) family.</text>
</comment>
<name>A0A507CDL7_9FUNG</name>
<sequence length="358" mass="38060">MERINALARQLAGSGDSSESVATVNATKRLTQLDRSVAGRVAIVTGAASGMGRATAQLFADEGARVAVVDIGEDRVNAVVAEINTEYPGRAAGFVVDVSDSAALKRLPGDVVKRFGQIDILVNNAGVSLGGGAQTPDASFEETWTKTVAINLTSHATLIRAALPYMMKSDSARIVNIASTEALLASAGNAAYNATKAGVLGLTRSFAVELGRLQNITCNAVMPGPIRTGMTARVPDNDKALYAKRRVPLRRYGEPEEVAQVTVSICTPAFSFLNGAHIPVDGGMSIRHTPVGVRRGSDSIEAPGGTDTFTVGIIFCGQNNSRVPDDDKTVHHMLWIMTTIWRTYPSHVCQSRFRSNYK</sequence>
<evidence type="ECO:0000256" key="2">
    <source>
        <dbReference type="ARBA" id="ARBA00022857"/>
    </source>
</evidence>
<reference evidence="4 5" key="1">
    <citation type="journal article" date="2019" name="Sci. Rep.">
        <title>Comparative genomics of chytrid fungi reveal insights into the obligate biotrophic and pathogenic lifestyle of Synchytrium endobioticum.</title>
        <authorList>
            <person name="van de Vossenberg B.T.L.H."/>
            <person name="Warris S."/>
            <person name="Nguyen H.D.T."/>
            <person name="van Gent-Pelzer M.P.E."/>
            <person name="Joly D.L."/>
            <person name="van de Geest H.C."/>
            <person name="Bonants P.J.M."/>
            <person name="Smith D.S."/>
            <person name="Levesque C.A."/>
            <person name="van der Lee T.A.J."/>
        </authorList>
    </citation>
    <scope>NUCLEOTIDE SEQUENCE [LARGE SCALE GENOMIC DNA]</scope>
    <source>
        <strain evidence="4 5">JEL517</strain>
    </source>
</reference>
<dbReference type="PANTHER" id="PTHR24321">
    <property type="entry name" value="DEHYDROGENASES, SHORT CHAIN"/>
    <property type="match status" value="1"/>
</dbReference>
<dbReference type="RefSeq" id="XP_031026087.1">
    <property type="nucleotide sequence ID" value="XM_031167896.1"/>
</dbReference>
<dbReference type="PRINTS" id="PR00080">
    <property type="entry name" value="SDRFAMILY"/>
</dbReference>
<keyword evidence="5" id="KW-1185">Reference proteome</keyword>
<dbReference type="InterPro" id="IPR002347">
    <property type="entry name" value="SDR_fam"/>
</dbReference>
<dbReference type="OrthoDB" id="15140at2759"/>
<dbReference type="Proteomes" id="UP000319731">
    <property type="component" value="Unassembled WGS sequence"/>
</dbReference>
<organism evidence="4 5">
    <name type="scientific">Synchytrium microbalum</name>
    <dbReference type="NCBI Taxonomy" id="1806994"/>
    <lineage>
        <taxon>Eukaryota</taxon>
        <taxon>Fungi</taxon>
        <taxon>Fungi incertae sedis</taxon>
        <taxon>Chytridiomycota</taxon>
        <taxon>Chytridiomycota incertae sedis</taxon>
        <taxon>Chytridiomycetes</taxon>
        <taxon>Synchytriales</taxon>
        <taxon>Synchytriaceae</taxon>
        <taxon>Synchytrium</taxon>
    </lineage>
</organism>
<dbReference type="PROSITE" id="PS00061">
    <property type="entry name" value="ADH_SHORT"/>
    <property type="match status" value="1"/>
</dbReference>
<keyword evidence="2" id="KW-0521">NADP</keyword>
<gene>
    <name evidence="4" type="ORF">SmJEL517_g01968</name>
</gene>
<dbReference type="PANTHER" id="PTHR24321:SF8">
    <property type="entry name" value="ESTRADIOL 17-BETA-DEHYDROGENASE 8-RELATED"/>
    <property type="match status" value="1"/>
</dbReference>
<dbReference type="GO" id="GO:0016491">
    <property type="term" value="F:oxidoreductase activity"/>
    <property type="evidence" value="ECO:0007669"/>
    <property type="project" value="UniProtKB-KW"/>
</dbReference>
<dbReference type="AlphaFoldDB" id="A0A507CDL7"/>
<keyword evidence="3" id="KW-0560">Oxidoreductase</keyword>
<evidence type="ECO:0000313" key="5">
    <source>
        <dbReference type="Proteomes" id="UP000319731"/>
    </source>
</evidence>
<dbReference type="STRING" id="1806994.A0A507CDL7"/>
<evidence type="ECO:0000256" key="3">
    <source>
        <dbReference type="ARBA" id="ARBA00023002"/>
    </source>
</evidence>
<evidence type="ECO:0008006" key="6">
    <source>
        <dbReference type="Google" id="ProtNLM"/>
    </source>
</evidence>